<accession>A0A7Y7Y6G2</accession>
<evidence type="ECO:0000313" key="2">
    <source>
        <dbReference type="EMBL" id="NWC18736.1"/>
    </source>
</evidence>
<dbReference type="Proteomes" id="UP000517547">
    <property type="component" value="Unassembled WGS sequence"/>
</dbReference>
<dbReference type="AlphaFoldDB" id="A0A7Y7Y6G2"/>
<gene>
    <name evidence="2" type="ORF">HX845_34175</name>
</gene>
<name>A0A7Y7Y6G2_9PSED</name>
<sequence length="63" mass="7012">MTQRIGWKENWTLRIVALGKGNRLPRGFKPAVIQNAPVKPGHYDPTPGPVYYVKNSAGKPDPK</sequence>
<dbReference type="EMBL" id="JACAQE010000016">
    <property type="protein sequence ID" value="NWC18736.1"/>
    <property type="molecule type" value="Genomic_DNA"/>
</dbReference>
<dbReference type="RefSeq" id="WP_146049225.1">
    <property type="nucleotide sequence ID" value="NZ_JACAQE010000016.1"/>
</dbReference>
<feature type="region of interest" description="Disordered" evidence="1">
    <location>
        <begin position="36"/>
        <end position="63"/>
    </location>
</feature>
<organism evidence="2 3">
    <name type="scientific">Pseudomonas gingeri</name>
    <dbReference type="NCBI Taxonomy" id="117681"/>
    <lineage>
        <taxon>Bacteria</taxon>
        <taxon>Pseudomonadati</taxon>
        <taxon>Pseudomonadota</taxon>
        <taxon>Gammaproteobacteria</taxon>
        <taxon>Pseudomonadales</taxon>
        <taxon>Pseudomonadaceae</taxon>
        <taxon>Pseudomonas</taxon>
    </lineage>
</organism>
<comment type="caution">
    <text evidence="2">The sequence shown here is derived from an EMBL/GenBank/DDBJ whole genome shotgun (WGS) entry which is preliminary data.</text>
</comment>
<proteinExistence type="predicted"/>
<evidence type="ECO:0000256" key="1">
    <source>
        <dbReference type="SAM" id="MobiDB-lite"/>
    </source>
</evidence>
<protein>
    <submittedName>
        <fullName evidence="2">Uncharacterized protein</fullName>
    </submittedName>
</protein>
<evidence type="ECO:0000313" key="3">
    <source>
        <dbReference type="Proteomes" id="UP000517547"/>
    </source>
</evidence>
<reference evidence="2 3" key="1">
    <citation type="submission" date="2020-04" db="EMBL/GenBank/DDBJ databases">
        <title>Molecular characterization of pseudomonads from Agaricus bisporus reveal novel blotch 2 pathogens in Western Europe.</title>
        <authorList>
            <person name="Taparia T."/>
            <person name="Krijger M."/>
            <person name="Haynes E."/>
            <person name="Elpinstone J.G."/>
            <person name="Noble R."/>
            <person name="Van Der Wolf J."/>
        </authorList>
    </citation>
    <scope>NUCLEOTIDE SEQUENCE [LARGE SCALE GENOMIC DNA]</scope>
    <source>
        <strain evidence="2 3">IPO3738</strain>
    </source>
</reference>